<dbReference type="SUPFAM" id="SSF46785">
    <property type="entry name" value="Winged helix' DNA-binding domain"/>
    <property type="match status" value="1"/>
</dbReference>
<dbReference type="EMBL" id="MGGW01000014">
    <property type="protein sequence ID" value="OGM54478.1"/>
    <property type="molecule type" value="Genomic_DNA"/>
</dbReference>
<sequence>MGKVIDRKISDFFSHGTFLKCKRGEILINAGDEPNGVYYLSKGYVKMNSIFKNGSELTLNIFKHGSFFPMMWALGEAKNTYFYQTISTANIYRVPKEKVLRFVKEDPSVLFDLTKRILVGLDGLLTNVSQLLYGSSYNRVASAILISAKRFGKRFKDGSVLIDLSLTHQDIADLAGITRETVSLAMEKLARKKVIARSHKKIVVGSLQVLEQEASISIV</sequence>
<reference evidence="6 7" key="1">
    <citation type="journal article" date="2016" name="Nat. Commun.">
        <title>Thousands of microbial genomes shed light on interconnected biogeochemical processes in an aquifer system.</title>
        <authorList>
            <person name="Anantharaman K."/>
            <person name="Brown C.T."/>
            <person name="Hug L.A."/>
            <person name="Sharon I."/>
            <person name="Castelle C.J."/>
            <person name="Probst A.J."/>
            <person name="Thomas B.C."/>
            <person name="Singh A."/>
            <person name="Wilkins M.J."/>
            <person name="Karaoz U."/>
            <person name="Brodie E.L."/>
            <person name="Williams K.H."/>
            <person name="Hubbard S.S."/>
            <person name="Banfield J.F."/>
        </authorList>
    </citation>
    <scope>NUCLEOTIDE SEQUENCE [LARGE SCALE GENOMIC DNA]</scope>
</reference>
<dbReference type="SMART" id="SM00419">
    <property type="entry name" value="HTH_CRP"/>
    <property type="match status" value="1"/>
</dbReference>
<dbReference type="InterPro" id="IPR014710">
    <property type="entry name" value="RmlC-like_jellyroll"/>
</dbReference>
<dbReference type="PROSITE" id="PS50042">
    <property type="entry name" value="CNMP_BINDING_3"/>
    <property type="match status" value="1"/>
</dbReference>
<evidence type="ECO:0000256" key="1">
    <source>
        <dbReference type="ARBA" id="ARBA00023015"/>
    </source>
</evidence>
<dbReference type="GO" id="GO:0003700">
    <property type="term" value="F:DNA-binding transcription factor activity"/>
    <property type="evidence" value="ECO:0007669"/>
    <property type="project" value="TreeGrafter"/>
</dbReference>
<dbReference type="InterPro" id="IPR012318">
    <property type="entry name" value="HTH_CRP"/>
</dbReference>
<dbReference type="Gene3D" id="2.60.120.10">
    <property type="entry name" value="Jelly Rolls"/>
    <property type="match status" value="1"/>
</dbReference>
<keyword evidence="3" id="KW-0804">Transcription</keyword>
<evidence type="ECO:0008006" key="8">
    <source>
        <dbReference type="Google" id="ProtNLM"/>
    </source>
</evidence>
<dbReference type="CDD" id="cd00092">
    <property type="entry name" value="HTH_CRP"/>
    <property type="match status" value="1"/>
</dbReference>
<dbReference type="InterPro" id="IPR000595">
    <property type="entry name" value="cNMP-bd_dom"/>
</dbReference>
<accession>A0A1F8AT52</accession>
<dbReference type="GO" id="GO:0005829">
    <property type="term" value="C:cytosol"/>
    <property type="evidence" value="ECO:0007669"/>
    <property type="project" value="TreeGrafter"/>
</dbReference>
<gene>
    <name evidence="6" type="ORF">A3E44_00240</name>
</gene>
<dbReference type="AlphaFoldDB" id="A0A1F8AT52"/>
<proteinExistence type="predicted"/>
<dbReference type="Proteomes" id="UP000178603">
    <property type="component" value="Unassembled WGS sequence"/>
</dbReference>
<organism evidence="6 7">
    <name type="scientific">Candidatus Woesebacteria bacterium RIFCSPHIGHO2_12_FULL_41_24</name>
    <dbReference type="NCBI Taxonomy" id="1802510"/>
    <lineage>
        <taxon>Bacteria</taxon>
        <taxon>Candidatus Woeseibacteriota</taxon>
    </lineage>
</organism>
<feature type="domain" description="Cyclic nucleotide-binding" evidence="4">
    <location>
        <begin position="1"/>
        <end position="103"/>
    </location>
</feature>
<evidence type="ECO:0000259" key="4">
    <source>
        <dbReference type="PROSITE" id="PS50042"/>
    </source>
</evidence>
<dbReference type="Pfam" id="PF13545">
    <property type="entry name" value="HTH_Crp_2"/>
    <property type="match status" value="1"/>
</dbReference>
<dbReference type="CDD" id="cd00038">
    <property type="entry name" value="CAP_ED"/>
    <property type="match status" value="1"/>
</dbReference>
<dbReference type="InterPro" id="IPR050397">
    <property type="entry name" value="Env_Response_Regulators"/>
</dbReference>
<evidence type="ECO:0000313" key="6">
    <source>
        <dbReference type="EMBL" id="OGM54478.1"/>
    </source>
</evidence>
<dbReference type="InterPro" id="IPR036390">
    <property type="entry name" value="WH_DNA-bd_sf"/>
</dbReference>
<keyword evidence="1" id="KW-0805">Transcription regulation</keyword>
<dbReference type="PRINTS" id="PR00034">
    <property type="entry name" value="HTHCRP"/>
</dbReference>
<comment type="caution">
    <text evidence="6">The sequence shown here is derived from an EMBL/GenBank/DDBJ whole genome shotgun (WGS) entry which is preliminary data.</text>
</comment>
<feature type="domain" description="HTH crp-type" evidence="5">
    <location>
        <begin position="134"/>
        <end position="208"/>
    </location>
</feature>
<keyword evidence="2" id="KW-0238">DNA-binding</keyword>
<dbReference type="Gene3D" id="1.10.10.10">
    <property type="entry name" value="Winged helix-like DNA-binding domain superfamily/Winged helix DNA-binding domain"/>
    <property type="match status" value="1"/>
</dbReference>
<evidence type="ECO:0000256" key="2">
    <source>
        <dbReference type="ARBA" id="ARBA00023125"/>
    </source>
</evidence>
<dbReference type="Pfam" id="PF00027">
    <property type="entry name" value="cNMP_binding"/>
    <property type="match status" value="1"/>
</dbReference>
<name>A0A1F8AT52_9BACT</name>
<dbReference type="PANTHER" id="PTHR24567:SF28">
    <property type="entry name" value="LISTERIOLYSIN REGULATORY PROTEIN"/>
    <property type="match status" value="1"/>
</dbReference>
<dbReference type="SUPFAM" id="SSF51206">
    <property type="entry name" value="cAMP-binding domain-like"/>
    <property type="match status" value="1"/>
</dbReference>
<dbReference type="InterPro" id="IPR018490">
    <property type="entry name" value="cNMP-bd_dom_sf"/>
</dbReference>
<dbReference type="PROSITE" id="PS51063">
    <property type="entry name" value="HTH_CRP_2"/>
    <property type="match status" value="1"/>
</dbReference>
<dbReference type="GO" id="GO:0003677">
    <property type="term" value="F:DNA binding"/>
    <property type="evidence" value="ECO:0007669"/>
    <property type="project" value="UniProtKB-KW"/>
</dbReference>
<protein>
    <recommendedName>
        <fullName evidence="8">HTH crp-type domain-containing protein</fullName>
    </recommendedName>
</protein>
<dbReference type="InterPro" id="IPR036388">
    <property type="entry name" value="WH-like_DNA-bd_sf"/>
</dbReference>
<evidence type="ECO:0000259" key="5">
    <source>
        <dbReference type="PROSITE" id="PS51063"/>
    </source>
</evidence>
<evidence type="ECO:0000256" key="3">
    <source>
        <dbReference type="ARBA" id="ARBA00023163"/>
    </source>
</evidence>
<dbReference type="PANTHER" id="PTHR24567">
    <property type="entry name" value="CRP FAMILY TRANSCRIPTIONAL REGULATORY PROTEIN"/>
    <property type="match status" value="1"/>
</dbReference>
<evidence type="ECO:0000313" key="7">
    <source>
        <dbReference type="Proteomes" id="UP000178603"/>
    </source>
</evidence>